<feature type="compositionally biased region" description="Basic and acidic residues" evidence="1">
    <location>
        <begin position="77"/>
        <end position="87"/>
    </location>
</feature>
<protein>
    <submittedName>
        <fullName evidence="2">Uncharacterized protein</fullName>
    </submittedName>
</protein>
<gene>
    <name evidence="2" type="ORF">CEXT_448181</name>
</gene>
<organism evidence="2 3">
    <name type="scientific">Caerostris extrusa</name>
    <name type="common">Bark spider</name>
    <name type="synonym">Caerostris bankana</name>
    <dbReference type="NCBI Taxonomy" id="172846"/>
    <lineage>
        <taxon>Eukaryota</taxon>
        <taxon>Metazoa</taxon>
        <taxon>Ecdysozoa</taxon>
        <taxon>Arthropoda</taxon>
        <taxon>Chelicerata</taxon>
        <taxon>Arachnida</taxon>
        <taxon>Araneae</taxon>
        <taxon>Araneomorphae</taxon>
        <taxon>Entelegynae</taxon>
        <taxon>Araneoidea</taxon>
        <taxon>Araneidae</taxon>
        <taxon>Caerostris</taxon>
    </lineage>
</organism>
<dbReference type="AlphaFoldDB" id="A0AAV4XRA5"/>
<accession>A0AAV4XRA5</accession>
<feature type="region of interest" description="Disordered" evidence="1">
    <location>
        <begin position="55"/>
        <end position="87"/>
    </location>
</feature>
<feature type="compositionally biased region" description="Basic residues" evidence="1">
    <location>
        <begin position="64"/>
        <end position="76"/>
    </location>
</feature>
<evidence type="ECO:0000256" key="1">
    <source>
        <dbReference type="SAM" id="MobiDB-lite"/>
    </source>
</evidence>
<sequence>MQDTSSVNCSKMPTAKSEELILAGIIAFHFKKLKCRYHRSPRGGIVFEKSFLSGHPGNTPSRLRQLRRAFPPKRKRKEDLSSSGRRKECVWSESISLLLEEGLQESWMTAAPEFQEKIGGMN</sequence>
<dbReference type="Proteomes" id="UP001054945">
    <property type="component" value="Unassembled WGS sequence"/>
</dbReference>
<name>A0AAV4XRA5_CAEEX</name>
<dbReference type="EMBL" id="BPLR01018177">
    <property type="protein sequence ID" value="GIY97557.1"/>
    <property type="molecule type" value="Genomic_DNA"/>
</dbReference>
<evidence type="ECO:0000313" key="2">
    <source>
        <dbReference type="EMBL" id="GIY97557.1"/>
    </source>
</evidence>
<comment type="caution">
    <text evidence="2">The sequence shown here is derived from an EMBL/GenBank/DDBJ whole genome shotgun (WGS) entry which is preliminary data.</text>
</comment>
<keyword evidence="3" id="KW-1185">Reference proteome</keyword>
<proteinExistence type="predicted"/>
<reference evidence="2 3" key="1">
    <citation type="submission" date="2021-06" db="EMBL/GenBank/DDBJ databases">
        <title>Caerostris extrusa draft genome.</title>
        <authorList>
            <person name="Kono N."/>
            <person name="Arakawa K."/>
        </authorList>
    </citation>
    <scope>NUCLEOTIDE SEQUENCE [LARGE SCALE GENOMIC DNA]</scope>
</reference>
<evidence type="ECO:0000313" key="3">
    <source>
        <dbReference type="Proteomes" id="UP001054945"/>
    </source>
</evidence>